<evidence type="ECO:0000313" key="1">
    <source>
        <dbReference type="EMBL" id="MBD2612565.1"/>
    </source>
</evidence>
<comment type="caution">
    <text evidence="1">The sequence shown here is derived from an EMBL/GenBank/DDBJ whole genome shotgun (WGS) entry which is preliminary data.</text>
</comment>
<sequence length="92" mass="9800">MTSFFPNSNALHEPLPEAAKEAIALPQTRLAASAPEEAIALPQTLPAAIAPEGDIPKNGTASTGRMSTHLFHLFIWESNEVNSFPIVRSGCC</sequence>
<protein>
    <submittedName>
        <fullName evidence="1">Uncharacterized protein</fullName>
    </submittedName>
</protein>
<proteinExistence type="predicted"/>
<reference evidence="1 2" key="1">
    <citation type="journal article" date="2020" name="ISME J.">
        <title>Comparative genomics reveals insights into cyanobacterial evolution and habitat adaptation.</title>
        <authorList>
            <person name="Chen M.Y."/>
            <person name="Teng W.K."/>
            <person name="Zhao L."/>
            <person name="Hu C.X."/>
            <person name="Zhou Y.K."/>
            <person name="Han B.P."/>
            <person name="Song L.R."/>
            <person name="Shu W.S."/>
        </authorList>
    </citation>
    <scope>NUCLEOTIDE SEQUENCE [LARGE SCALE GENOMIC DNA]</scope>
    <source>
        <strain evidence="1 2">FACHB-252</strain>
    </source>
</reference>
<name>A0ABR8HBK0_NOSPU</name>
<organism evidence="1 2">
    <name type="scientific">Nostoc punctiforme FACHB-252</name>
    <dbReference type="NCBI Taxonomy" id="1357509"/>
    <lineage>
        <taxon>Bacteria</taxon>
        <taxon>Bacillati</taxon>
        <taxon>Cyanobacteriota</taxon>
        <taxon>Cyanophyceae</taxon>
        <taxon>Nostocales</taxon>
        <taxon>Nostocaceae</taxon>
        <taxon>Nostoc</taxon>
    </lineage>
</organism>
<evidence type="ECO:0000313" key="2">
    <source>
        <dbReference type="Proteomes" id="UP000606396"/>
    </source>
</evidence>
<dbReference type="EMBL" id="JACJTC010000010">
    <property type="protein sequence ID" value="MBD2612565.1"/>
    <property type="molecule type" value="Genomic_DNA"/>
</dbReference>
<dbReference type="RefSeq" id="WP_190950061.1">
    <property type="nucleotide sequence ID" value="NZ_JACJTC010000010.1"/>
</dbReference>
<dbReference type="Proteomes" id="UP000606396">
    <property type="component" value="Unassembled WGS sequence"/>
</dbReference>
<accession>A0ABR8HBK0</accession>
<gene>
    <name evidence="1" type="ORF">H6G94_14975</name>
</gene>
<keyword evidence="2" id="KW-1185">Reference proteome</keyword>